<accession>X0TL16</accession>
<name>X0TL16_9ZZZZ</name>
<reference evidence="1" key="1">
    <citation type="journal article" date="2014" name="Front. Microbiol.">
        <title>High frequency of phylogenetically diverse reductive dehalogenase-homologous genes in deep subseafloor sedimentary metagenomes.</title>
        <authorList>
            <person name="Kawai M."/>
            <person name="Futagami T."/>
            <person name="Toyoda A."/>
            <person name="Takaki Y."/>
            <person name="Nishi S."/>
            <person name="Hori S."/>
            <person name="Arai W."/>
            <person name="Tsubouchi T."/>
            <person name="Morono Y."/>
            <person name="Uchiyama I."/>
            <person name="Ito T."/>
            <person name="Fujiyama A."/>
            <person name="Inagaki F."/>
            <person name="Takami H."/>
        </authorList>
    </citation>
    <scope>NUCLEOTIDE SEQUENCE</scope>
    <source>
        <strain evidence="1">Expedition CK06-06</strain>
    </source>
</reference>
<protein>
    <submittedName>
        <fullName evidence="1">Uncharacterized protein</fullName>
    </submittedName>
</protein>
<organism evidence="1">
    <name type="scientific">marine sediment metagenome</name>
    <dbReference type="NCBI Taxonomy" id="412755"/>
    <lineage>
        <taxon>unclassified sequences</taxon>
        <taxon>metagenomes</taxon>
        <taxon>ecological metagenomes</taxon>
    </lineage>
</organism>
<comment type="caution">
    <text evidence="1">The sequence shown here is derived from an EMBL/GenBank/DDBJ whole genome shotgun (WGS) entry which is preliminary data.</text>
</comment>
<proteinExistence type="predicted"/>
<dbReference type="EMBL" id="BARS01004348">
    <property type="protein sequence ID" value="GAF76785.1"/>
    <property type="molecule type" value="Genomic_DNA"/>
</dbReference>
<dbReference type="AlphaFoldDB" id="X0TL16"/>
<evidence type="ECO:0000313" key="1">
    <source>
        <dbReference type="EMBL" id="GAF76785.1"/>
    </source>
</evidence>
<gene>
    <name evidence="1" type="ORF">S01H1_08482</name>
</gene>
<sequence length="62" mass="7515">MVSKEAMVIFYRACNYGEWDSIQRAGRYMNLQTKFNNAREALEEMTSEDEYQLQLREKENER</sequence>